<comment type="caution">
    <text evidence="1">The sequence shown here is derived from an EMBL/GenBank/DDBJ whole genome shotgun (WGS) entry which is preliminary data.</text>
</comment>
<name>A0A412Q5M3_9FIRM</name>
<evidence type="ECO:0000313" key="1">
    <source>
        <dbReference type="EMBL" id="RGT82692.1"/>
    </source>
</evidence>
<dbReference type="AlphaFoldDB" id="A0A412Q5M3"/>
<sequence length="73" mass="8489">MKNRFICAEEVAQELSVSKPYAYKLIRQLNEELKEKGFITISGRVNRQYFYERLYGTGNPQGDTTMSYKAGQE</sequence>
<dbReference type="RefSeq" id="WP_117942771.1">
    <property type="nucleotide sequence ID" value="NZ_QRXF01000002.1"/>
</dbReference>
<evidence type="ECO:0000313" key="2">
    <source>
        <dbReference type="Proteomes" id="UP000284296"/>
    </source>
</evidence>
<dbReference type="EMBL" id="QRXG01000005">
    <property type="protein sequence ID" value="RGT82692.1"/>
    <property type="molecule type" value="Genomic_DNA"/>
</dbReference>
<protein>
    <submittedName>
        <fullName evidence="1">LysR family transcriptional regulator</fullName>
    </submittedName>
</protein>
<accession>A0A412Q5M3</accession>
<proteinExistence type="predicted"/>
<gene>
    <name evidence="1" type="ORF">DWX06_04410</name>
</gene>
<reference evidence="1 2" key="1">
    <citation type="submission" date="2018-08" db="EMBL/GenBank/DDBJ databases">
        <title>A genome reference for cultivated species of the human gut microbiota.</title>
        <authorList>
            <person name="Zou Y."/>
            <person name="Xue W."/>
            <person name="Luo G."/>
        </authorList>
    </citation>
    <scope>NUCLEOTIDE SEQUENCE [LARGE SCALE GENOMIC DNA]</scope>
    <source>
        <strain evidence="1 2">AF18-16LB</strain>
    </source>
</reference>
<dbReference type="Proteomes" id="UP000284296">
    <property type="component" value="Unassembled WGS sequence"/>
</dbReference>
<organism evidence="1 2">
    <name type="scientific">Agathobacter rectalis</name>
    <dbReference type="NCBI Taxonomy" id="39491"/>
    <lineage>
        <taxon>Bacteria</taxon>
        <taxon>Bacillati</taxon>
        <taxon>Bacillota</taxon>
        <taxon>Clostridia</taxon>
        <taxon>Lachnospirales</taxon>
        <taxon>Lachnospiraceae</taxon>
        <taxon>Agathobacter</taxon>
    </lineage>
</organism>